<dbReference type="EMBL" id="CAXKWB010019163">
    <property type="protein sequence ID" value="CAL4121698.1"/>
    <property type="molecule type" value="Genomic_DNA"/>
</dbReference>
<feature type="non-terminal residue" evidence="2">
    <location>
        <position position="102"/>
    </location>
</feature>
<evidence type="ECO:0000313" key="2">
    <source>
        <dbReference type="EMBL" id="CAL4121698.1"/>
    </source>
</evidence>
<protein>
    <submittedName>
        <fullName evidence="2">Uncharacterized protein</fullName>
    </submittedName>
</protein>
<gene>
    <name evidence="2" type="ORF">MNOR_LOCUS22580</name>
</gene>
<reference evidence="2 3" key="1">
    <citation type="submission" date="2024-05" db="EMBL/GenBank/DDBJ databases">
        <authorList>
            <person name="Wallberg A."/>
        </authorList>
    </citation>
    <scope>NUCLEOTIDE SEQUENCE [LARGE SCALE GENOMIC DNA]</scope>
</reference>
<accession>A0AAV2R9R9</accession>
<comment type="caution">
    <text evidence="2">The sequence shown here is derived from an EMBL/GenBank/DDBJ whole genome shotgun (WGS) entry which is preliminary data.</text>
</comment>
<organism evidence="2 3">
    <name type="scientific">Meganyctiphanes norvegica</name>
    <name type="common">Northern krill</name>
    <name type="synonym">Thysanopoda norvegica</name>
    <dbReference type="NCBI Taxonomy" id="48144"/>
    <lineage>
        <taxon>Eukaryota</taxon>
        <taxon>Metazoa</taxon>
        <taxon>Ecdysozoa</taxon>
        <taxon>Arthropoda</taxon>
        <taxon>Crustacea</taxon>
        <taxon>Multicrustacea</taxon>
        <taxon>Malacostraca</taxon>
        <taxon>Eumalacostraca</taxon>
        <taxon>Eucarida</taxon>
        <taxon>Euphausiacea</taxon>
        <taxon>Euphausiidae</taxon>
        <taxon>Meganyctiphanes</taxon>
    </lineage>
</organism>
<dbReference type="Proteomes" id="UP001497623">
    <property type="component" value="Unassembled WGS sequence"/>
</dbReference>
<name>A0AAV2R9R9_MEGNR</name>
<proteinExistence type="predicted"/>
<dbReference type="AlphaFoldDB" id="A0AAV2R9R9"/>
<evidence type="ECO:0000313" key="3">
    <source>
        <dbReference type="Proteomes" id="UP001497623"/>
    </source>
</evidence>
<feature type="region of interest" description="Disordered" evidence="1">
    <location>
        <begin position="43"/>
        <end position="102"/>
    </location>
</feature>
<sequence length="102" mass="11774">MMGNGTALERLFLKLLGKLGTILKFASKRVPKNVDTKVINVQKKWKTKRNRNDSLNPDSPPAKKIKKKKSFEEKERKKDIPQNLINNKFAQLMMDDSDSDDE</sequence>
<evidence type="ECO:0000256" key="1">
    <source>
        <dbReference type="SAM" id="MobiDB-lite"/>
    </source>
</evidence>
<feature type="compositionally biased region" description="Basic and acidic residues" evidence="1">
    <location>
        <begin position="70"/>
        <end position="80"/>
    </location>
</feature>
<keyword evidence="3" id="KW-1185">Reference proteome</keyword>